<evidence type="ECO:0000313" key="1">
    <source>
        <dbReference type="EMBL" id="ETL83096.1"/>
    </source>
</evidence>
<organism evidence="1">
    <name type="scientific">Phytophthora nicotianae</name>
    <name type="common">Potato buckeye rot agent</name>
    <name type="synonym">Phytophthora parasitica</name>
    <dbReference type="NCBI Taxonomy" id="4792"/>
    <lineage>
        <taxon>Eukaryota</taxon>
        <taxon>Sar</taxon>
        <taxon>Stramenopiles</taxon>
        <taxon>Oomycota</taxon>
        <taxon>Peronosporomycetes</taxon>
        <taxon>Peronosporales</taxon>
        <taxon>Peronosporaceae</taxon>
        <taxon>Phytophthora</taxon>
    </lineage>
</organism>
<dbReference type="OrthoDB" id="116432at2759"/>
<dbReference type="AlphaFoldDB" id="W2KCZ2"/>
<feature type="non-terminal residue" evidence="1">
    <location>
        <position position="1"/>
    </location>
</feature>
<dbReference type="Proteomes" id="UP000054423">
    <property type="component" value="Unassembled WGS sequence"/>
</dbReference>
<name>W2KCZ2_PHYNI</name>
<reference evidence="1" key="1">
    <citation type="submission" date="2013-11" db="EMBL/GenBank/DDBJ databases">
        <title>The Genome Sequence of Phytophthora parasitica CHvinca01.</title>
        <authorList>
            <consortium name="The Broad Institute Genomics Platform"/>
            <person name="Russ C."/>
            <person name="Tyler B."/>
            <person name="Panabieres F."/>
            <person name="Shan W."/>
            <person name="Tripathy S."/>
            <person name="Grunwald N."/>
            <person name="Machado M."/>
            <person name="Johnson C.S."/>
            <person name="Arredondo F."/>
            <person name="Hong C."/>
            <person name="Coffey M."/>
            <person name="Young S.K."/>
            <person name="Zeng Q."/>
            <person name="Gargeya S."/>
            <person name="Fitzgerald M."/>
            <person name="Abouelleil A."/>
            <person name="Alvarado L."/>
            <person name="Chapman S.B."/>
            <person name="Gainer-Dewar J."/>
            <person name="Goldberg J."/>
            <person name="Griggs A."/>
            <person name="Gujja S."/>
            <person name="Hansen M."/>
            <person name="Howarth C."/>
            <person name="Imamovic A."/>
            <person name="Ireland A."/>
            <person name="Larimer J."/>
            <person name="McCowan C."/>
            <person name="Murphy C."/>
            <person name="Pearson M."/>
            <person name="Poon T.W."/>
            <person name="Priest M."/>
            <person name="Roberts A."/>
            <person name="Saif S."/>
            <person name="Shea T."/>
            <person name="Sykes S."/>
            <person name="Wortman J."/>
            <person name="Nusbaum C."/>
            <person name="Birren B."/>
        </authorList>
    </citation>
    <scope>NUCLEOTIDE SEQUENCE [LARGE SCALE GENOMIC DNA]</scope>
    <source>
        <strain evidence="1">CHvinca01</strain>
    </source>
</reference>
<gene>
    <name evidence="1" type="ORF">L917_16903</name>
</gene>
<proteinExistence type="predicted"/>
<protein>
    <submittedName>
        <fullName evidence="1">Uncharacterized protein</fullName>
    </submittedName>
</protein>
<sequence>GIPEELTTDSSPKIVNIDFVRTDLGGPLPNNLDEKWQAVMVL</sequence>
<accession>W2KCZ2</accession>
<dbReference type="EMBL" id="KI682094">
    <property type="protein sequence ID" value="ETL83096.1"/>
    <property type="molecule type" value="Genomic_DNA"/>
</dbReference>